<dbReference type="Proteomes" id="UP000239563">
    <property type="component" value="Chromosome XVIII"/>
</dbReference>
<name>A0A2N8UKT6_9BASI</name>
<dbReference type="AlphaFoldDB" id="A0A2N8UKT6"/>
<dbReference type="EMBL" id="LT795071">
    <property type="protein sequence ID" value="SJX65536.1"/>
    <property type="molecule type" value="Genomic_DNA"/>
</dbReference>
<organism evidence="1 2">
    <name type="scientific">Sporisorium reilianum f. sp. reilianum</name>
    <dbReference type="NCBI Taxonomy" id="72559"/>
    <lineage>
        <taxon>Eukaryota</taxon>
        <taxon>Fungi</taxon>
        <taxon>Dikarya</taxon>
        <taxon>Basidiomycota</taxon>
        <taxon>Ustilaginomycotina</taxon>
        <taxon>Ustilaginomycetes</taxon>
        <taxon>Ustilaginales</taxon>
        <taxon>Ustilaginaceae</taxon>
        <taxon>Sporisorium</taxon>
    </lineage>
</organism>
<evidence type="ECO:0000313" key="1">
    <source>
        <dbReference type="EMBL" id="SJX65536.1"/>
    </source>
</evidence>
<evidence type="ECO:0000313" key="2">
    <source>
        <dbReference type="Proteomes" id="UP000239563"/>
    </source>
</evidence>
<sequence length="369" mass="40976">MTSFEGIEAIAAKPDLPTFLASFHVEQKRLEYIALHLFTSPVGQLTDARHEEAVWNLLSSLKDLSDVHGQAYDSFGAQYGGSVVGAQNVLMRHKLGTQLYGMFPRMLFMYCPNDRRHWRWLNNALPLAVTALSCHHAAWMQCGWLGDHAVDALTFADLLAAFVWTLQQRQAQSDVREDMHEHMRMGVELGEQFAAKWPQCSSMILAAVRQLHSLQSTSGVNTPWPTASVATSHSASSPVLRTPQDNEPSFNLSTTHAHDLHLQQHRQHQQPADWQDATALQPMRTDWSATDHAFNSIGSAGLSAAHLLPPDERKDALRVYLAPTSHAVEAETRTSAAVRALPAATSEVPPSTTKTLLYIDDRSTDRFSL</sequence>
<gene>
    <name evidence="1" type="ORF">SRS1_16162</name>
</gene>
<accession>A0A2N8UKT6</accession>
<protein>
    <submittedName>
        <fullName evidence="1">Uncharacterized protein</fullName>
    </submittedName>
</protein>
<reference evidence="1 2" key="1">
    <citation type="submission" date="2017-02" db="EMBL/GenBank/DDBJ databases">
        <authorList>
            <person name="Peterson S.W."/>
        </authorList>
    </citation>
    <scope>NUCLEOTIDE SEQUENCE [LARGE SCALE GENOMIC DNA]</scope>
    <source>
        <strain evidence="1 2">SRS1_H2-8</strain>
    </source>
</reference>
<proteinExistence type="predicted"/>